<dbReference type="EMBL" id="CP034539">
    <property type="protein sequence ID" value="AZQ40730.1"/>
    <property type="molecule type" value="Genomic_DNA"/>
</dbReference>
<proteinExistence type="predicted"/>
<dbReference type="OrthoDB" id="3970633at2"/>
<gene>
    <name evidence="1" type="ORF">EJ357_33810</name>
</gene>
<evidence type="ECO:0000313" key="2">
    <source>
        <dbReference type="Proteomes" id="UP000280298"/>
    </source>
</evidence>
<organism evidence="1 2">
    <name type="scientific">Streptomyces cyaneochromogenes</name>
    <dbReference type="NCBI Taxonomy" id="2496836"/>
    <lineage>
        <taxon>Bacteria</taxon>
        <taxon>Bacillati</taxon>
        <taxon>Actinomycetota</taxon>
        <taxon>Actinomycetes</taxon>
        <taxon>Kitasatosporales</taxon>
        <taxon>Streptomycetaceae</taxon>
        <taxon>Streptomyces</taxon>
    </lineage>
</organism>
<name>A0A3S9MNM4_9ACTN</name>
<sequence>MTEMATDEPVNAGYHVGWFVPPFFHELPVDTEDTDEAAQRLFDLVQTFLGHASEYEQMRMYVIYAHILEQLVDAGAVYAGIGAIDMDGRPSTATISVYRTQIPDTTAEDMLSDLSTGLAQAHPDDDIRIVELASGKAVVRIGEAPFVLSPEVSPSGEPIEVSRGQIQAFVPLPNNFELLTFELSTPSMEDWDYYSELFAQTVRSLDWSTDEEVRMAASLAETRPPEAIAPTPEVVQELYRYSSRVLDALSVLGRMDQGNQVSAITCPDCWTKGLRSACTARHHWQVDDVDDALLAAAVDRLGEAFQSQGWLKLSGTPGQSVSLAAHGGSGHQVDATLVVGRRRLVIEVVAPCTRTVSSPGDSVFG</sequence>
<dbReference type="AlphaFoldDB" id="A0A3S9MNM4"/>
<protein>
    <submittedName>
        <fullName evidence="1">Uncharacterized protein</fullName>
    </submittedName>
</protein>
<reference evidence="1 2" key="1">
    <citation type="journal article" date="2019" name="Int. J. Syst. Evol. Microbiol.">
        <title>Streptomyces cyaneochromogenes sp. nov., a blue pigment-producing actinomycete from manganese-contaminated soil.</title>
        <authorList>
            <person name="Tang X."/>
            <person name="Zhao J."/>
            <person name="Li K."/>
            <person name="Chen Z."/>
            <person name="Sun Y."/>
            <person name="Gao J."/>
        </authorList>
    </citation>
    <scope>NUCLEOTIDE SEQUENCE [LARGE SCALE GENOMIC DNA]</scope>
    <source>
        <strain evidence="1 2">MK-45</strain>
    </source>
</reference>
<evidence type="ECO:0000313" key="1">
    <source>
        <dbReference type="EMBL" id="AZQ40730.1"/>
    </source>
</evidence>
<dbReference type="RefSeq" id="WP_126400386.1">
    <property type="nucleotide sequence ID" value="NZ_CP034539.1"/>
</dbReference>
<keyword evidence="2" id="KW-1185">Reference proteome</keyword>
<dbReference type="Proteomes" id="UP000280298">
    <property type="component" value="Chromosome"/>
</dbReference>
<dbReference type="KEGG" id="scya:EJ357_33810"/>
<accession>A0A3S9MNM4</accession>